<evidence type="ECO:0000313" key="6">
    <source>
        <dbReference type="Proteomes" id="UP000078550"/>
    </source>
</evidence>
<dbReference type="Pfam" id="PF12948">
    <property type="entry name" value="MSP7_C"/>
    <property type="match status" value="1"/>
</dbReference>
<name>A0A1A8ZA27_PLAOA</name>
<feature type="region of interest" description="Disordered" evidence="1">
    <location>
        <begin position="103"/>
        <end position="216"/>
    </location>
</feature>
<dbReference type="EMBL" id="FLRD01000115">
    <property type="protein sequence ID" value="SBT40723.1"/>
    <property type="molecule type" value="Genomic_DNA"/>
</dbReference>
<evidence type="ECO:0000256" key="2">
    <source>
        <dbReference type="SAM" id="SignalP"/>
    </source>
</evidence>
<evidence type="ECO:0000313" key="4">
    <source>
        <dbReference type="EMBL" id="SBT40723.1"/>
    </source>
</evidence>
<organism evidence="4 7">
    <name type="scientific">Plasmodium ovale wallikeri</name>
    <dbReference type="NCBI Taxonomy" id="864142"/>
    <lineage>
        <taxon>Eukaryota</taxon>
        <taxon>Sar</taxon>
        <taxon>Alveolata</taxon>
        <taxon>Apicomplexa</taxon>
        <taxon>Aconoidasida</taxon>
        <taxon>Haemosporida</taxon>
        <taxon>Plasmodiidae</taxon>
        <taxon>Plasmodium</taxon>
        <taxon>Plasmodium (Plasmodium)</taxon>
    </lineage>
</organism>
<proteinExistence type="predicted"/>
<keyword evidence="7" id="KW-1185">Reference proteome</keyword>
<feature type="chain" id="PRO_5015059990" evidence="2">
    <location>
        <begin position="22"/>
        <end position="377"/>
    </location>
</feature>
<feature type="compositionally biased region" description="Acidic residues" evidence="1">
    <location>
        <begin position="183"/>
        <end position="198"/>
    </location>
</feature>
<feature type="region of interest" description="Disordered" evidence="1">
    <location>
        <begin position="77"/>
        <end position="96"/>
    </location>
</feature>
<dbReference type="AlphaFoldDB" id="A0A1A8ZA27"/>
<dbReference type="InterPro" id="IPR024781">
    <property type="entry name" value="MSP_C"/>
</dbReference>
<evidence type="ECO:0000256" key="1">
    <source>
        <dbReference type="SAM" id="MobiDB-lite"/>
    </source>
</evidence>
<feature type="compositionally biased region" description="Basic and acidic residues" evidence="1">
    <location>
        <begin position="155"/>
        <end position="165"/>
    </location>
</feature>
<feature type="compositionally biased region" description="Polar residues" evidence="1">
    <location>
        <begin position="139"/>
        <end position="151"/>
    </location>
</feature>
<sequence>MRGKFFFFSIFLFSLHNLSTSKETPNVPKNCNHKDDLLTLMDVLNSLNELIGNDNLSEVIKEKIAFLEKKINELKKSKEQECTSNEGVDVSDNDHQGQHVQENTQNLGDDTADTGAPTKGSLPCCNNGKIENEEAPMVGQSTSKHFSNNMMGSKGGEKKGTKKGDTFVGASHKKPEEYSTNGEDGEEEEEEEEEGDNGEEPHYEANTTSESGVDLPLTGKDEGVAVTGNAMGTSNAKTLGKKTQSKTTYSHKFYDDILANLNKKSKGNNNNYQNRYNQFKKEYDMFMNLNENEYEIIKKLVDAFSKNTQVFNDNTDSVFETIKKAFVDKEFREEFKEFMHGIYTHAKQHNYLRGDKTEENNVYLTLFENVLKLLNSL</sequence>
<dbReference type="EMBL" id="FLRE01000155">
    <property type="protein sequence ID" value="SBT41061.1"/>
    <property type="molecule type" value="Genomic_DNA"/>
</dbReference>
<reference evidence="6 7" key="2">
    <citation type="submission" date="2016-05" db="EMBL/GenBank/DDBJ databases">
        <authorList>
            <person name="Naeem Raeece"/>
        </authorList>
    </citation>
    <scope>NUCLEOTIDE SEQUENCE [LARGE SCALE GENOMIC DNA]</scope>
</reference>
<dbReference type="Proteomes" id="UP000078555">
    <property type="component" value="Unassembled WGS sequence"/>
</dbReference>
<feature type="domain" description="Merozoite surface protein C-terminal" evidence="3">
    <location>
        <begin position="249"/>
        <end position="371"/>
    </location>
</feature>
<evidence type="ECO:0000313" key="7">
    <source>
        <dbReference type="Proteomes" id="UP000078555"/>
    </source>
</evidence>
<accession>A0A1A8ZA27</accession>
<feature type="signal peptide" evidence="2">
    <location>
        <begin position="1"/>
        <end position="21"/>
    </location>
</feature>
<evidence type="ECO:0000259" key="3">
    <source>
        <dbReference type="Pfam" id="PF12948"/>
    </source>
</evidence>
<keyword evidence="2" id="KW-0732">Signal</keyword>
<dbReference type="Proteomes" id="UP000078550">
    <property type="component" value="Unassembled WGS sequence"/>
</dbReference>
<gene>
    <name evidence="4" type="ORF">POVWA1_042660</name>
    <name evidence="5" type="ORF">POVWA2_041160</name>
</gene>
<reference evidence="4" key="1">
    <citation type="submission" date="2016-05" db="EMBL/GenBank/DDBJ databases">
        <authorList>
            <person name="Lavstsen T."/>
            <person name="Jespersen J.S."/>
        </authorList>
    </citation>
    <scope>NUCLEOTIDE SEQUENCE [LARGE SCALE GENOMIC DNA]</scope>
</reference>
<protein>
    <submittedName>
        <fullName evidence="4">Merozoite surface protein 7 (MSP7), putative</fullName>
    </submittedName>
</protein>
<keyword evidence="4" id="KW-0477">Merozoite</keyword>
<evidence type="ECO:0000313" key="5">
    <source>
        <dbReference type="EMBL" id="SBT41061.1"/>
    </source>
</evidence>